<evidence type="ECO:0000313" key="3">
    <source>
        <dbReference type="Proteomes" id="UP000032180"/>
    </source>
</evidence>
<dbReference type="eggNOG" id="ENOG502R4DK">
    <property type="taxonomic scope" value="Eukaryota"/>
</dbReference>
<evidence type="ECO:0000256" key="1">
    <source>
        <dbReference type="SAM" id="MobiDB-lite"/>
    </source>
</evidence>
<dbReference type="PANTHER" id="PTHR33168">
    <property type="entry name" value="STRESS INDUCED PROTEIN-RELATED"/>
    <property type="match status" value="1"/>
</dbReference>
<dbReference type="HOGENOM" id="CLU_1527601_0_0_1"/>
<dbReference type="AlphaFoldDB" id="A0A0D9XIP0"/>
<sequence>MAASSSSHSPADHQHDDAGPTWQRHEEAKHRSTQSHHRQNLNVQVPVVPSTGCFAGLFRPSPTSSSASRSSSPSAAGGSHIDGRPASPSLIRSPSAWIRARGHSFASSARHSRRRSSDFHYDAQSYARNFDEGADGGEAIGDEAAAGEYRCFSSRLPASPPPVLSPAFNGATGDKVCEPGRDKGRDFN</sequence>
<dbReference type="EnsemblPlants" id="LPERR10G04320.1">
    <property type="protein sequence ID" value="LPERR10G04320.1"/>
    <property type="gene ID" value="LPERR10G04320"/>
</dbReference>
<feature type="region of interest" description="Disordered" evidence="1">
    <location>
        <begin position="1"/>
        <end position="94"/>
    </location>
</feature>
<accession>A0A0D9XIP0</accession>
<dbReference type="Proteomes" id="UP000032180">
    <property type="component" value="Chromosome 10"/>
</dbReference>
<reference evidence="3" key="2">
    <citation type="submission" date="2013-12" db="EMBL/GenBank/DDBJ databases">
        <authorList>
            <person name="Yu Y."/>
            <person name="Lee S."/>
            <person name="de Baynast K."/>
            <person name="Wissotski M."/>
            <person name="Liu L."/>
            <person name="Talag J."/>
            <person name="Goicoechea J."/>
            <person name="Angelova A."/>
            <person name="Jetty R."/>
            <person name="Kudrna D."/>
            <person name="Golser W."/>
            <person name="Rivera L."/>
            <person name="Zhang J."/>
            <person name="Wing R."/>
        </authorList>
    </citation>
    <scope>NUCLEOTIDE SEQUENCE</scope>
</reference>
<keyword evidence="3" id="KW-1185">Reference proteome</keyword>
<dbReference type="STRING" id="77586.A0A0D9XIP0"/>
<feature type="region of interest" description="Disordered" evidence="1">
    <location>
        <begin position="157"/>
        <end position="188"/>
    </location>
</feature>
<reference evidence="2" key="3">
    <citation type="submission" date="2015-04" db="UniProtKB">
        <authorList>
            <consortium name="EnsemblPlants"/>
        </authorList>
    </citation>
    <scope>IDENTIFICATION</scope>
</reference>
<feature type="compositionally biased region" description="Basic and acidic residues" evidence="1">
    <location>
        <begin position="175"/>
        <end position="188"/>
    </location>
</feature>
<feature type="compositionally biased region" description="Basic and acidic residues" evidence="1">
    <location>
        <begin position="10"/>
        <end position="30"/>
    </location>
</feature>
<dbReference type="Gramene" id="LPERR10G04320.1">
    <property type="protein sequence ID" value="LPERR10G04320.1"/>
    <property type="gene ID" value="LPERR10G04320"/>
</dbReference>
<protein>
    <submittedName>
        <fullName evidence="2">Uncharacterized protein</fullName>
    </submittedName>
</protein>
<evidence type="ECO:0000313" key="2">
    <source>
        <dbReference type="EnsemblPlants" id="LPERR10G04320.1"/>
    </source>
</evidence>
<feature type="compositionally biased region" description="Low complexity" evidence="1">
    <location>
        <begin position="59"/>
        <end position="79"/>
    </location>
</feature>
<proteinExistence type="predicted"/>
<reference evidence="2 3" key="1">
    <citation type="submission" date="2012-08" db="EMBL/GenBank/DDBJ databases">
        <title>Oryza genome evolution.</title>
        <authorList>
            <person name="Wing R.A."/>
        </authorList>
    </citation>
    <scope>NUCLEOTIDE SEQUENCE</scope>
</reference>
<name>A0A0D9XIP0_9ORYZ</name>
<organism evidence="2 3">
    <name type="scientific">Leersia perrieri</name>
    <dbReference type="NCBI Taxonomy" id="77586"/>
    <lineage>
        <taxon>Eukaryota</taxon>
        <taxon>Viridiplantae</taxon>
        <taxon>Streptophyta</taxon>
        <taxon>Embryophyta</taxon>
        <taxon>Tracheophyta</taxon>
        <taxon>Spermatophyta</taxon>
        <taxon>Magnoliopsida</taxon>
        <taxon>Liliopsida</taxon>
        <taxon>Poales</taxon>
        <taxon>Poaceae</taxon>
        <taxon>BOP clade</taxon>
        <taxon>Oryzoideae</taxon>
        <taxon>Oryzeae</taxon>
        <taxon>Oryzinae</taxon>
        <taxon>Leersia</taxon>
    </lineage>
</organism>